<reference evidence="2" key="1">
    <citation type="submission" date="2022-11" db="UniProtKB">
        <authorList>
            <consortium name="WormBaseParasite"/>
        </authorList>
    </citation>
    <scope>IDENTIFICATION</scope>
</reference>
<protein>
    <submittedName>
        <fullName evidence="2">Uncharacterized protein</fullName>
    </submittedName>
</protein>
<evidence type="ECO:0000313" key="2">
    <source>
        <dbReference type="WBParaSite" id="ES5_v2.g24517.t1"/>
    </source>
</evidence>
<proteinExistence type="predicted"/>
<accession>A0AC34G5E7</accession>
<name>A0AC34G5E7_9BILA</name>
<evidence type="ECO:0000313" key="1">
    <source>
        <dbReference type="Proteomes" id="UP000887579"/>
    </source>
</evidence>
<dbReference type="WBParaSite" id="ES5_v2.g24517.t1">
    <property type="protein sequence ID" value="ES5_v2.g24517.t1"/>
    <property type="gene ID" value="ES5_v2.g24517"/>
</dbReference>
<organism evidence="1 2">
    <name type="scientific">Panagrolaimus sp. ES5</name>
    <dbReference type="NCBI Taxonomy" id="591445"/>
    <lineage>
        <taxon>Eukaryota</taxon>
        <taxon>Metazoa</taxon>
        <taxon>Ecdysozoa</taxon>
        <taxon>Nematoda</taxon>
        <taxon>Chromadorea</taxon>
        <taxon>Rhabditida</taxon>
        <taxon>Tylenchina</taxon>
        <taxon>Panagrolaimomorpha</taxon>
        <taxon>Panagrolaimoidea</taxon>
        <taxon>Panagrolaimidae</taxon>
        <taxon>Panagrolaimus</taxon>
    </lineage>
</organism>
<dbReference type="Proteomes" id="UP000887579">
    <property type="component" value="Unplaced"/>
</dbReference>
<sequence length="143" mass="17130">MNFTISNDFIKEIEKTYYYDNEADILQEFETIFNDGFIQMDTIKQKLVGLDAKDNSSKQIFITINYELKKLDALNKKFDTFKKNVQATNQKCMETIKECQDREDELKIEHPHEKQRLNEKIENKKKLEIERDIVNIFCTVFMI</sequence>